<feature type="binding site" evidence="10">
    <location>
        <position position="195"/>
    </location>
    <ligand>
        <name>UDP-N-acetyl-alpha-D-glucosamine</name>
        <dbReference type="ChEBI" id="CHEBI:57705"/>
    </ligand>
</feature>
<feature type="binding site" evidence="10">
    <location>
        <position position="297"/>
    </location>
    <ligand>
        <name>UDP-N-acetyl-alpha-D-glucosamine</name>
        <dbReference type="ChEBI" id="CHEBI:57705"/>
    </ligand>
</feature>
<comment type="caution">
    <text evidence="13">The sequence shown here is derived from an EMBL/GenBank/DDBJ whole genome shotgun (WGS) entry which is preliminary data.</text>
</comment>
<reference evidence="13" key="2">
    <citation type="submission" date="2020-09" db="EMBL/GenBank/DDBJ databases">
        <authorList>
            <person name="Sun Q."/>
            <person name="Zhou Y."/>
        </authorList>
    </citation>
    <scope>NUCLEOTIDE SEQUENCE</scope>
    <source>
        <strain evidence="13">CGMCC 1.15254</strain>
    </source>
</reference>
<proteinExistence type="inferred from homology"/>
<evidence type="ECO:0000256" key="6">
    <source>
        <dbReference type="ARBA" id="ARBA00022984"/>
    </source>
</evidence>
<keyword evidence="4 10" id="KW-0808">Transferase</keyword>
<comment type="subcellular location">
    <subcellularLocation>
        <location evidence="10">Cell membrane</location>
        <topology evidence="10">Peripheral membrane protein</topology>
        <orientation evidence="10">Cytoplasmic side</orientation>
    </subcellularLocation>
</comment>
<dbReference type="HAMAP" id="MF_00033">
    <property type="entry name" value="MurG"/>
    <property type="match status" value="1"/>
</dbReference>
<organism evidence="13 14">
    <name type="scientific">Terasakiella brassicae</name>
    <dbReference type="NCBI Taxonomy" id="1634917"/>
    <lineage>
        <taxon>Bacteria</taxon>
        <taxon>Pseudomonadati</taxon>
        <taxon>Pseudomonadota</taxon>
        <taxon>Alphaproteobacteria</taxon>
        <taxon>Rhodospirillales</taxon>
        <taxon>Terasakiellaceae</taxon>
        <taxon>Terasakiella</taxon>
    </lineage>
</organism>
<dbReference type="InterPro" id="IPR006009">
    <property type="entry name" value="GlcNAc_MurG"/>
</dbReference>
<evidence type="ECO:0000256" key="4">
    <source>
        <dbReference type="ARBA" id="ARBA00022679"/>
    </source>
</evidence>
<dbReference type="PANTHER" id="PTHR21015:SF22">
    <property type="entry name" value="GLYCOSYLTRANSFERASE"/>
    <property type="match status" value="1"/>
</dbReference>
<evidence type="ECO:0000256" key="2">
    <source>
        <dbReference type="ARBA" id="ARBA00022618"/>
    </source>
</evidence>
<feature type="binding site" evidence="10">
    <location>
        <position position="169"/>
    </location>
    <ligand>
        <name>UDP-N-acetyl-alpha-D-glucosamine</name>
        <dbReference type="ChEBI" id="CHEBI:57705"/>
    </ligand>
</feature>
<dbReference type="GO" id="GO:0005975">
    <property type="term" value="P:carbohydrate metabolic process"/>
    <property type="evidence" value="ECO:0007669"/>
    <property type="project" value="InterPro"/>
</dbReference>
<feature type="binding site" evidence="10">
    <location>
        <position position="126"/>
    </location>
    <ligand>
        <name>UDP-N-acetyl-alpha-D-glucosamine</name>
        <dbReference type="ChEBI" id="CHEBI:57705"/>
    </ligand>
</feature>
<comment type="function">
    <text evidence="10">Cell wall formation. Catalyzes the transfer of a GlcNAc subunit on undecaprenyl-pyrophosphoryl-MurNAc-pentapeptide (lipid intermediate I) to form undecaprenyl-pyrophosphoryl-MurNAc-(pentapeptide)GlcNAc (lipid intermediate II).</text>
</comment>
<keyword evidence="7 10" id="KW-0472">Membrane</keyword>
<dbReference type="NCBIfam" id="TIGR01133">
    <property type="entry name" value="murG"/>
    <property type="match status" value="1"/>
</dbReference>
<comment type="catalytic activity">
    <reaction evidence="10">
        <text>di-trans,octa-cis-undecaprenyl diphospho-N-acetyl-alpha-D-muramoyl-L-alanyl-D-glutamyl-meso-2,6-diaminopimeloyl-D-alanyl-D-alanine + UDP-N-acetyl-alpha-D-glucosamine = di-trans,octa-cis-undecaprenyl diphospho-[N-acetyl-alpha-D-glucosaminyl-(1-&gt;4)]-N-acetyl-alpha-D-muramoyl-L-alanyl-D-glutamyl-meso-2,6-diaminopimeloyl-D-alanyl-D-alanine + UDP + H(+)</text>
        <dbReference type="Rhea" id="RHEA:31227"/>
        <dbReference type="ChEBI" id="CHEBI:15378"/>
        <dbReference type="ChEBI" id="CHEBI:57705"/>
        <dbReference type="ChEBI" id="CHEBI:58223"/>
        <dbReference type="ChEBI" id="CHEBI:61387"/>
        <dbReference type="ChEBI" id="CHEBI:61388"/>
        <dbReference type="EC" id="2.4.1.227"/>
    </reaction>
</comment>
<name>A0A917BYW5_9PROT</name>
<keyword evidence="8 10" id="KW-0131">Cell cycle</keyword>
<gene>
    <name evidence="10 13" type="primary">murG</name>
    <name evidence="13" type="ORF">GCM10011332_14690</name>
</gene>
<dbReference type="InterPro" id="IPR007235">
    <property type="entry name" value="Glyco_trans_28_C"/>
</dbReference>
<dbReference type="Pfam" id="PF03033">
    <property type="entry name" value="Glyco_transf_28"/>
    <property type="match status" value="1"/>
</dbReference>
<evidence type="ECO:0000256" key="10">
    <source>
        <dbReference type="HAMAP-Rule" id="MF_00033"/>
    </source>
</evidence>
<dbReference type="PANTHER" id="PTHR21015">
    <property type="entry name" value="UDP-N-ACETYLGLUCOSAMINE--N-ACETYLMURAMYL-(PENTAPEPTIDE) PYROPHOSPHORYL-UNDECAPRENOL N-ACETYLGLUCOSAMINE TRANSFERASE 1"/>
    <property type="match status" value="1"/>
</dbReference>
<feature type="domain" description="Glycosyl transferase family 28 C-terminal" evidence="12">
    <location>
        <begin position="189"/>
        <end position="355"/>
    </location>
</feature>
<keyword evidence="14" id="KW-1185">Reference proteome</keyword>
<dbReference type="GO" id="GO:0051301">
    <property type="term" value="P:cell division"/>
    <property type="evidence" value="ECO:0007669"/>
    <property type="project" value="UniProtKB-KW"/>
</dbReference>
<evidence type="ECO:0000256" key="7">
    <source>
        <dbReference type="ARBA" id="ARBA00023136"/>
    </source>
</evidence>
<accession>A0A917BYW5</accession>
<dbReference type="EC" id="2.4.1.227" evidence="10"/>
<sequence length="368" mass="39274">MSDKKPLIILAAGGTGGHVFPAESLAEQLLARGYRLALFTDKRGAKYSGVLGQLETRHISAGSVAGRGLFGKIRSVLSLGLGIFQAKRLLAKMEPGVVVGFGGYPSVPTMIAASLGGYATVIHEQNAVLGRANRLLAGKVKRICTSFATVDHIGSENEGKVIFTGNPVRQAILDKRQTPYADMAETINILVLGGSQGAQVFSDILPDAFSKLDKKIKSRLSVTQQCRPEFLDATKESYSTTGIDHIKLDSFFQDVPALLSSAHLLIARAGASTCAEVTTVGRPSILVPYPHATDDHQTRNAQNLETSGACKLIAQTELSADRLTQELNNLFSDPQILTQMADAAYNAGQPDAATRLADTVEDLIKVKE</sequence>
<dbReference type="RefSeq" id="WP_188663358.1">
    <property type="nucleotide sequence ID" value="NZ_BMHV01000008.1"/>
</dbReference>
<dbReference type="GO" id="GO:0050511">
    <property type="term" value="F:undecaprenyldiphospho-muramoylpentapeptide beta-N-acetylglucosaminyltransferase activity"/>
    <property type="evidence" value="ECO:0007669"/>
    <property type="project" value="UniProtKB-UniRule"/>
</dbReference>
<evidence type="ECO:0000256" key="8">
    <source>
        <dbReference type="ARBA" id="ARBA00023306"/>
    </source>
</evidence>
<dbReference type="Proteomes" id="UP000632498">
    <property type="component" value="Unassembled WGS sequence"/>
</dbReference>
<dbReference type="GO" id="GO:0008360">
    <property type="term" value="P:regulation of cell shape"/>
    <property type="evidence" value="ECO:0007669"/>
    <property type="project" value="UniProtKB-KW"/>
</dbReference>
<keyword evidence="2 10" id="KW-0132">Cell division</keyword>
<dbReference type="EMBL" id="BMHV01000008">
    <property type="protein sequence ID" value="GGF61875.1"/>
    <property type="molecule type" value="Genomic_DNA"/>
</dbReference>
<dbReference type="GO" id="GO:0009252">
    <property type="term" value="P:peptidoglycan biosynthetic process"/>
    <property type="evidence" value="ECO:0007669"/>
    <property type="project" value="UniProtKB-UniRule"/>
</dbReference>
<dbReference type="GO" id="GO:0005886">
    <property type="term" value="C:plasma membrane"/>
    <property type="evidence" value="ECO:0007669"/>
    <property type="project" value="UniProtKB-SubCell"/>
</dbReference>
<comment type="pathway">
    <text evidence="10">Cell wall biogenesis; peptidoglycan biosynthesis.</text>
</comment>
<evidence type="ECO:0000313" key="13">
    <source>
        <dbReference type="EMBL" id="GGF61875.1"/>
    </source>
</evidence>
<keyword evidence="3 10" id="KW-0328">Glycosyltransferase</keyword>
<dbReference type="AlphaFoldDB" id="A0A917BYW5"/>
<evidence type="ECO:0000256" key="9">
    <source>
        <dbReference type="ARBA" id="ARBA00023316"/>
    </source>
</evidence>
<dbReference type="InterPro" id="IPR004276">
    <property type="entry name" value="GlycoTrans_28_N"/>
</dbReference>
<dbReference type="GO" id="GO:0071555">
    <property type="term" value="P:cell wall organization"/>
    <property type="evidence" value="ECO:0007669"/>
    <property type="project" value="UniProtKB-KW"/>
</dbReference>
<reference evidence="13" key="1">
    <citation type="journal article" date="2014" name="Int. J. Syst. Evol. Microbiol.">
        <title>Complete genome sequence of Corynebacterium casei LMG S-19264T (=DSM 44701T), isolated from a smear-ripened cheese.</title>
        <authorList>
            <consortium name="US DOE Joint Genome Institute (JGI-PGF)"/>
            <person name="Walter F."/>
            <person name="Albersmeier A."/>
            <person name="Kalinowski J."/>
            <person name="Ruckert C."/>
        </authorList>
    </citation>
    <scope>NUCLEOTIDE SEQUENCE</scope>
    <source>
        <strain evidence="13">CGMCC 1.15254</strain>
    </source>
</reference>
<comment type="similarity">
    <text evidence="10">Belongs to the glycosyltransferase 28 family. MurG subfamily.</text>
</comment>
<keyword evidence="6 10" id="KW-0573">Peptidoglycan synthesis</keyword>
<evidence type="ECO:0000313" key="14">
    <source>
        <dbReference type="Proteomes" id="UP000632498"/>
    </source>
</evidence>
<keyword evidence="1 10" id="KW-1003">Cell membrane</keyword>
<evidence type="ECO:0000259" key="11">
    <source>
        <dbReference type="Pfam" id="PF03033"/>
    </source>
</evidence>
<dbReference type="Pfam" id="PF04101">
    <property type="entry name" value="Glyco_tran_28_C"/>
    <property type="match status" value="1"/>
</dbReference>
<protein>
    <recommendedName>
        <fullName evidence="10">UDP-N-acetylglucosamine--N-acetylmuramyl-(pentapeptide) pyrophosphoryl-undecaprenol N-acetylglucosamine transferase</fullName>
        <ecNumber evidence="10">2.4.1.227</ecNumber>
    </recommendedName>
    <alternativeName>
        <fullName evidence="10">Undecaprenyl-PP-MurNAc-pentapeptide-UDPGlcNAc GlcNAc transferase</fullName>
    </alternativeName>
</protein>
<dbReference type="CDD" id="cd03785">
    <property type="entry name" value="GT28_MurG"/>
    <property type="match status" value="1"/>
</dbReference>
<dbReference type="SUPFAM" id="SSF53756">
    <property type="entry name" value="UDP-Glycosyltransferase/glycogen phosphorylase"/>
    <property type="match status" value="1"/>
</dbReference>
<feature type="domain" description="Glycosyltransferase family 28 N-terminal" evidence="11">
    <location>
        <begin position="8"/>
        <end position="144"/>
    </location>
</feature>
<keyword evidence="5 10" id="KW-0133">Cell shape</keyword>
<evidence type="ECO:0000259" key="12">
    <source>
        <dbReference type="Pfam" id="PF04101"/>
    </source>
</evidence>
<feature type="binding site" evidence="10">
    <location>
        <begin position="15"/>
        <end position="17"/>
    </location>
    <ligand>
        <name>UDP-N-acetyl-alpha-D-glucosamine</name>
        <dbReference type="ChEBI" id="CHEBI:57705"/>
    </ligand>
</feature>
<comment type="caution">
    <text evidence="10">Lacks conserved residue(s) required for the propagation of feature annotation.</text>
</comment>
<evidence type="ECO:0000256" key="5">
    <source>
        <dbReference type="ARBA" id="ARBA00022960"/>
    </source>
</evidence>
<evidence type="ECO:0000256" key="1">
    <source>
        <dbReference type="ARBA" id="ARBA00022475"/>
    </source>
</evidence>
<keyword evidence="9 10" id="KW-0961">Cell wall biogenesis/degradation</keyword>
<dbReference type="Gene3D" id="3.40.50.2000">
    <property type="entry name" value="Glycogen Phosphorylase B"/>
    <property type="match status" value="2"/>
</dbReference>
<evidence type="ECO:0000256" key="3">
    <source>
        <dbReference type="ARBA" id="ARBA00022676"/>
    </source>
</evidence>